<accession>A0A2P7S4D0</accession>
<reference evidence="3 4" key="1">
    <citation type="submission" date="2018-03" db="EMBL/GenBank/DDBJ databases">
        <title>The draft genome of Mesorhizobium soli JCM 19897.</title>
        <authorList>
            <person name="Li L."/>
            <person name="Liu L."/>
            <person name="Liang L."/>
            <person name="Wang T."/>
            <person name="Zhang X."/>
        </authorList>
    </citation>
    <scope>NUCLEOTIDE SEQUENCE [LARGE SCALE GENOMIC DNA]</scope>
    <source>
        <strain evidence="3 4">JCM 19897</strain>
    </source>
</reference>
<dbReference type="AlphaFoldDB" id="A0A2P7S4D0"/>
<dbReference type="RefSeq" id="WP_106726232.1">
    <property type="nucleotide sequence ID" value="NZ_PXYL01000014.1"/>
</dbReference>
<keyword evidence="1" id="KW-0175">Coiled coil</keyword>
<name>A0A2P7S4D0_9HYPH</name>
<evidence type="ECO:0000313" key="3">
    <source>
        <dbReference type="EMBL" id="PSJ57333.1"/>
    </source>
</evidence>
<keyword evidence="4" id="KW-1185">Reference proteome</keyword>
<dbReference type="SUPFAM" id="SSF52540">
    <property type="entry name" value="P-loop containing nucleoside triphosphate hydrolases"/>
    <property type="match status" value="1"/>
</dbReference>
<protein>
    <recommendedName>
        <fullName evidence="2">RecF/RecN/SMC N-terminal domain-containing protein</fullName>
    </recommendedName>
</protein>
<dbReference type="InterPro" id="IPR003395">
    <property type="entry name" value="RecF/RecN/SMC_N"/>
</dbReference>
<feature type="coiled-coil region" evidence="1">
    <location>
        <begin position="667"/>
        <end position="727"/>
    </location>
</feature>
<feature type="coiled-coil region" evidence="1">
    <location>
        <begin position="562"/>
        <end position="624"/>
    </location>
</feature>
<dbReference type="PANTHER" id="PTHR41259:SF1">
    <property type="entry name" value="DOUBLE-STRAND BREAK REPAIR RAD50 ATPASE, PUTATIVE-RELATED"/>
    <property type="match status" value="1"/>
</dbReference>
<comment type="caution">
    <text evidence="3">The sequence shown here is derived from an EMBL/GenBank/DDBJ whole genome shotgun (WGS) entry which is preliminary data.</text>
</comment>
<proteinExistence type="predicted"/>
<dbReference type="OrthoDB" id="7069379at2"/>
<dbReference type="PANTHER" id="PTHR41259">
    <property type="entry name" value="DOUBLE-STRAND BREAK REPAIR RAD50 ATPASE, PUTATIVE-RELATED"/>
    <property type="match status" value="1"/>
</dbReference>
<sequence length="873" mass="94667">MAGAEMKLRRIEVKDFRKLGHVVIDDLGDGLNVIVGDNEAGKSTLLAALRAALFERHRVGGAAAAAMQPYNQSVRPEVALEFERDGAIWNLRKAFCQRQEAQLSGNGERYTGDAVEDKLAEMFGFTPSSSGGTKPQEHHGVFGLLWVEQGMSHRQLGIGAGRNHLASALEREIGQVTGGERGRALLSAAEARRDQFWDKRGNPRGDFKSLAGKIEDDRQQLADMNRQMAEHDERVNRLAGIQNILARYQRDDTLEVLRKRAAAAREAFAAVSGLEEALRAAESSAERAKLRHEASVARNATRQKLIADLAADLGASESARLAREEASATLARLDAVAAQAATRLDKMVEAERAATARLRGMEQALARRQAAQAVARLTGQLKLAEEADEARRKALALVQGATLTAEDLAALEKLERGVEQARMRLEAASVRITLHPSAGQAAQVGGKPVGAELSLSRDTTLVLEGFGEIGIHPGGGTEELARAADQSAQALESALRRLGLADIAAARAALRQQDTARAEVKTHGATVAALAPNGIEALRQELVRNALLAEGGEAQAVEPADIEAARRASVEIEAQLRGAEVELRERRNAVEAARRELAVLDERVSVAETRCARLREELASARATADDRLLDEEVERERQAFQAANEARDAARAALAGADPEAKQIALKQAEQSEREIEADIRRLDVEKREIEAALRALGKDGLGEQLALLEGQITAAEAKLKSVALEAEAAKLLHTTLADAQRETKDRWLAPVRERSAPYLRLIQADSDIVLHDETFEIEQLVRNGVAEPFGALSVGAREQIAVITRIALADILREAGQEACIVLDDALVNTDEARLERMHLVLGKAAQNQQVLILTCRERDFLQLGAPIRRM</sequence>
<evidence type="ECO:0000259" key="2">
    <source>
        <dbReference type="Pfam" id="PF02463"/>
    </source>
</evidence>
<evidence type="ECO:0000256" key="1">
    <source>
        <dbReference type="SAM" id="Coils"/>
    </source>
</evidence>
<organism evidence="3 4">
    <name type="scientific">Pseudaminobacter soli</name>
    <name type="common">ex Li et al. 2025</name>
    <dbReference type="NCBI Taxonomy" id="1295366"/>
    <lineage>
        <taxon>Bacteria</taxon>
        <taxon>Pseudomonadati</taxon>
        <taxon>Pseudomonadota</taxon>
        <taxon>Alphaproteobacteria</taxon>
        <taxon>Hyphomicrobiales</taxon>
        <taxon>Phyllobacteriaceae</taxon>
        <taxon>Pseudaminobacter</taxon>
    </lineage>
</organism>
<feature type="domain" description="RecF/RecN/SMC N-terminal" evidence="2">
    <location>
        <begin position="8"/>
        <end position="863"/>
    </location>
</feature>
<dbReference type="Pfam" id="PF02463">
    <property type="entry name" value="SMC_N"/>
    <property type="match status" value="1"/>
</dbReference>
<dbReference type="InterPro" id="IPR027417">
    <property type="entry name" value="P-loop_NTPase"/>
</dbReference>
<evidence type="ECO:0000313" key="4">
    <source>
        <dbReference type="Proteomes" id="UP000240653"/>
    </source>
</evidence>
<dbReference type="Gene3D" id="3.40.50.300">
    <property type="entry name" value="P-loop containing nucleotide triphosphate hydrolases"/>
    <property type="match status" value="2"/>
</dbReference>
<dbReference type="EMBL" id="PXYL01000014">
    <property type="protein sequence ID" value="PSJ57333.1"/>
    <property type="molecule type" value="Genomic_DNA"/>
</dbReference>
<dbReference type="Proteomes" id="UP000240653">
    <property type="component" value="Unassembled WGS sequence"/>
</dbReference>
<gene>
    <name evidence="3" type="ORF">C7I85_22325</name>
</gene>